<dbReference type="AlphaFoldDB" id="A8ZUS2"/>
<keyword evidence="2" id="KW-0479">Metal-binding</keyword>
<name>A8ZUS2_DESOH</name>
<dbReference type="CDD" id="cd08071">
    <property type="entry name" value="MPN_DUF2466"/>
    <property type="match status" value="1"/>
</dbReference>
<dbReference type="PANTHER" id="PTHR30471">
    <property type="entry name" value="DNA REPAIR PROTEIN RADC"/>
    <property type="match status" value="1"/>
</dbReference>
<reference evidence="8 9" key="1">
    <citation type="submission" date="2007-10" db="EMBL/GenBank/DDBJ databases">
        <title>Complete sequence of Desulfococcus oleovorans Hxd3.</title>
        <authorList>
            <consortium name="US DOE Joint Genome Institute"/>
            <person name="Copeland A."/>
            <person name="Lucas S."/>
            <person name="Lapidus A."/>
            <person name="Barry K."/>
            <person name="Glavina del Rio T."/>
            <person name="Dalin E."/>
            <person name="Tice H."/>
            <person name="Pitluck S."/>
            <person name="Kiss H."/>
            <person name="Brettin T."/>
            <person name="Bruce D."/>
            <person name="Detter J.C."/>
            <person name="Han C."/>
            <person name="Schmutz J."/>
            <person name="Larimer F."/>
            <person name="Land M."/>
            <person name="Hauser L."/>
            <person name="Kyrpides N."/>
            <person name="Kim E."/>
            <person name="Wawrik B."/>
            <person name="Richardson P."/>
        </authorList>
    </citation>
    <scope>NUCLEOTIDE SEQUENCE [LARGE SCALE GENOMIC DNA]</scope>
    <source>
        <strain evidence="9">DSM 6200 / JCM 39069 / Hxd3</strain>
    </source>
</reference>
<keyword evidence="9" id="KW-1185">Reference proteome</keyword>
<evidence type="ECO:0000256" key="4">
    <source>
        <dbReference type="ARBA" id="ARBA00022833"/>
    </source>
</evidence>
<dbReference type="GO" id="GO:0008237">
    <property type="term" value="F:metallopeptidase activity"/>
    <property type="evidence" value="ECO:0007669"/>
    <property type="project" value="UniProtKB-KW"/>
</dbReference>
<keyword evidence="5" id="KW-0482">Metalloprotease</keyword>
<evidence type="ECO:0000256" key="5">
    <source>
        <dbReference type="ARBA" id="ARBA00023049"/>
    </source>
</evidence>
<dbReference type="Gene3D" id="3.40.140.10">
    <property type="entry name" value="Cytidine Deaminase, domain 2"/>
    <property type="match status" value="1"/>
</dbReference>
<dbReference type="PROSITE" id="PS01302">
    <property type="entry name" value="UPF0758"/>
    <property type="match status" value="1"/>
</dbReference>
<dbReference type="Pfam" id="PF04002">
    <property type="entry name" value="RadC"/>
    <property type="match status" value="1"/>
</dbReference>
<dbReference type="KEGG" id="dol:Dole_0675"/>
<sequence>MTQTTSHKGTGHRQRLREKFLASGLSGFHDYEIIELLLTLATPRKDCKAPAKAAMAEFKTLQGVLNAAPEALCRIDGIGPKNLFGIRLVKAVADRCLEKELVGRPLLANSTDLLNYLNHTLRDRHRETFAAIFMDAKNRVIVVETLSEGSLTESPVYPREVVARALAHHAAALICCHNHPSGEPEPSRQDIAITRKLVMACKTMGITVHEHIIVGERGHFSFADNGYMAKFHQEAESLEAGRLVSEKNDAGQF</sequence>
<dbReference type="HOGENOM" id="CLU_073529_0_0_7"/>
<dbReference type="InterPro" id="IPR001405">
    <property type="entry name" value="UPF0758"/>
</dbReference>
<dbReference type="OrthoDB" id="9804482at2"/>
<dbReference type="NCBIfam" id="NF000642">
    <property type="entry name" value="PRK00024.1"/>
    <property type="match status" value="1"/>
</dbReference>
<organism evidence="8 9">
    <name type="scientific">Desulfosudis oleivorans (strain DSM 6200 / JCM 39069 / Hxd3)</name>
    <name type="common">Desulfococcus oleovorans</name>
    <dbReference type="NCBI Taxonomy" id="96561"/>
    <lineage>
        <taxon>Bacteria</taxon>
        <taxon>Pseudomonadati</taxon>
        <taxon>Thermodesulfobacteriota</taxon>
        <taxon>Desulfobacteria</taxon>
        <taxon>Desulfobacterales</taxon>
        <taxon>Desulfosudaceae</taxon>
        <taxon>Desulfosudis</taxon>
    </lineage>
</organism>
<dbReference type="InterPro" id="IPR010994">
    <property type="entry name" value="RuvA_2-like"/>
</dbReference>
<dbReference type="InterPro" id="IPR025657">
    <property type="entry name" value="RadC_JAB"/>
</dbReference>
<dbReference type="PANTHER" id="PTHR30471:SF3">
    <property type="entry name" value="UPF0758 PROTEIN YEES-RELATED"/>
    <property type="match status" value="1"/>
</dbReference>
<evidence type="ECO:0000256" key="6">
    <source>
        <dbReference type="RuleBase" id="RU003797"/>
    </source>
</evidence>
<dbReference type="GO" id="GO:0006508">
    <property type="term" value="P:proteolysis"/>
    <property type="evidence" value="ECO:0007669"/>
    <property type="project" value="UniProtKB-KW"/>
</dbReference>
<dbReference type="PROSITE" id="PS50249">
    <property type="entry name" value="MPN"/>
    <property type="match status" value="1"/>
</dbReference>
<keyword evidence="1" id="KW-0645">Protease</keyword>
<evidence type="ECO:0000313" key="9">
    <source>
        <dbReference type="Proteomes" id="UP000008561"/>
    </source>
</evidence>
<dbReference type="Pfam" id="PF20582">
    <property type="entry name" value="UPF0758_N"/>
    <property type="match status" value="1"/>
</dbReference>
<proteinExistence type="inferred from homology"/>
<dbReference type="SUPFAM" id="SSF102712">
    <property type="entry name" value="JAB1/MPN domain"/>
    <property type="match status" value="1"/>
</dbReference>
<dbReference type="STRING" id="96561.Dole_0675"/>
<dbReference type="SUPFAM" id="SSF47781">
    <property type="entry name" value="RuvA domain 2-like"/>
    <property type="match status" value="1"/>
</dbReference>
<feature type="domain" description="MPN" evidence="7">
    <location>
        <begin position="106"/>
        <end position="228"/>
    </location>
</feature>
<dbReference type="InterPro" id="IPR037518">
    <property type="entry name" value="MPN"/>
</dbReference>
<dbReference type="RefSeq" id="WP_012174104.1">
    <property type="nucleotide sequence ID" value="NC_009943.1"/>
</dbReference>
<dbReference type="eggNOG" id="COG2003">
    <property type="taxonomic scope" value="Bacteria"/>
</dbReference>
<comment type="similarity">
    <text evidence="6">Belongs to the UPF0758 family.</text>
</comment>
<dbReference type="EMBL" id="CP000859">
    <property type="protein sequence ID" value="ABW66485.1"/>
    <property type="molecule type" value="Genomic_DNA"/>
</dbReference>
<evidence type="ECO:0000259" key="7">
    <source>
        <dbReference type="PROSITE" id="PS50249"/>
    </source>
</evidence>
<evidence type="ECO:0000256" key="3">
    <source>
        <dbReference type="ARBA" id="ARBA00022801"/>
    </source>
</evidence>
<dbReference type="Proteomes" id="UP000008561">
    <property type="component" value="Chromosome"/>
</dbReference>
<dbReference type="GO" id="GO:0046872">
    <property type="term" value="F:metal ion binding"/>
    <property type="evidence" value="ECO:0007669"/>
    <property type="project" value="UniProtKB-KW"/>
</dbReference>
<gene>
    <name evidence="8" type="ordered locus">Dole_0675</name>
</gene>
<evidence type="ECO:0000256" key="2">
    <source>
        <dbReference type="ARBA" id="ARBA00022723"/>
    </source>
</evidence>
<accession>A8ZUS2</accession>
<protein>
    <submittedName>
        <fullName evidence="8">DNA repair protein RadC</fullName>
    </submittedName>
</protein>
<evidence type="ECO:0000313" key="8">
    <source>
        <dbReference type="EMBL" id="ABW66485.1"/>
    </source>
</evidence>
<dbReference type="NCBIfam" id="TIGR00608">
    <property type="entry name" value="radc"/>
    <property type="match status" value="1"/>
</dbReference>
<keyword evidence="3" id="KW-0378">Hydrolase</keyword>
<keyword evidence="4" id="KW-0862">Zinc</keyword>
<evidence type="ECO:0000256" key="1">
    <source>
        <dbReference type="ARBA" id="ARBA00022670"/>
    </source>
</evidence>
<dbReference type="InterPro" id="IPR020891">
    <property type="entry name" value="UPF0758_CS"/>
</dbReference>
<dbReference type="InterPro" id="IPR046778">
    <property type="entry name" value="UPF0758_N"/>
</dbReference>